<sequence>MILRMTLKIKYLLLLCVFVLSTPLTLMAQDKQFTLHDLIPGGKTYSRFVPENRSQLQWVGDDMYIYVEKDIVIGAQPKHYPEIRVSLTGLNQALQAAGLDTVARMPNFSVPYKGQWILAFTQKQHRIHYDMEQGKVVADYPLDKKWSNYEFCPANSYLAFTEGNNIKILSPDNQQGIVTRETKEGIVCGQAVHQREFGISKGLFWSPEGSALAFYRMDESMVTDYPIVNIDARCAKAEPVKYPMAGMKSHEVTVGVYHLSTGNTVWLKTGTPKEKYLTNIAWSPDEKSIYIAELNREQNEMHLVRYSALTGEKEADLFTETNEHYVEPQQPVLFLPGDPQKFIWQSQRDGYNHLYLYDTTGKLLKQLTKGEWVVSRVIGFDAKGENLFLTSTQPHVLSSFSYGTPMNVNGWKLNLKKGTTQLLTRSAGLESVHNLSVSPSGKYAIDSYDAPEIPRKIDIVQTKDGKVIENLLTAKDPYEGYAMPEIEAGVIKAADGVTDLHYRLVKPVGLDESKKYPTIVYVYGGPHSQLVTGGWLNGVRGWDIYMAQRGYVVFTVDNRGTSNRGFAFESVIHRNLGVNEMADQMKGVEFLQSLPYVDADRIGVHGWSYGGFMTTNLMLTHPDVFKVGVAGGPVIDWSNYEIMYGERYMDRPQDNPEGYKNANLKLKASNLKGHLLQIHGDIDPVVVWQHSLGFLRACVNADTYPDYFVYPRHQHNVIGKDRPHLYEKITRYFDDYLK</sequence>
<name>A0A0F5JHK3_9BACT</name>
<dbReference type="InterPro" id="IPR002469">
    <property type="entry name" value="Peptidase_S9B_N"/>
</dbReference>
<reference evidence="4 5" key="1">
    <citation type="submission" date="2013-04" db="EMBL/GenBank/DDBJ databases">
        <title>The Genome Sequence of Parabacteroides gordonii DSM 23371.</title>
        <authorList>
            <consortium name="The Broad Institute Genomics Platform"/>
            <person name="Earl A."/>
            <person name="Ward D."/>
            <person name="Feldgarden M."/>
            <person name="Gevers D."/>
            <person name="Martens E."/>
            <person name="Sakamoto M."/>
            <person name="Benno Y."/>
            <person name="Suzuki N."/>
            <person name="Matsunaga N."/>
            <person name="Koshihara K."/>
            <person name="Seki M."/>
            <person name="Komiya H."/>
            <person name="Walker B."/>
            <person name="Young S."/>
            <person name="Zeng Q."/>
            <person name="Gargeya S."/>
            <person name="Fitzgerald M."/>
            <person name="Haas B."/>
            <person name="Abouelleil A."/>
            <person name="Allen A.W."/>
            <person name="Alvarado L."/>
            <person name="Arachchi H.M."/>
            <person name="Berlin A.M."/>
            <person name="Chapman S.B."/>
            <person name="Gainer-Dewar J."/>
            <person name="Goldberg J."/>
            <person name="Griggs A."/>
            <person name="Gujja S."/>
            <person name="Hansen M."/>
            <person name="Howarth C."/>
            <person name="Imamovic A."/>
            <person name="Ireland A."/>
            <person name="Larimer J."/>
            <person name="McCowan C."/>
            <person name="Murphy C."/>
            <person name="Pearson M."/>
            <person name="Poon T.W."/>
            <person name="Priest M."/>
            <person name="Roberts A."/>
            <person name="Saif S."/>
            <person name="Shea T."/>
            <person name="Sisk P."/>
            <person name="Sykes S."/>
            <person name="Wortman J."/>
            <person name="Nusbaum C."/>
            <person name="Birren B."/>
        </authorList>
    </citation>
    <scope>NUCLEOTIDE SEQUENCE [LARGE SCALE GENOMIC DNA]</scope>
    <source>
        <strain evidence="4 5">MS-1</strain>
    </source>
</reference>
<organism evidence="4 5">
    <name type="scientific">Parabacteroides gordonii MS-1 = DSM 23371</name>
    <dbReference type="NCBI Taxonomy" id="1203610"/>
    <lineage>
        <taxon>Bacteria</taxon>
        <taxon>Pseudomonadati</taxon>
        <taxon>Bacteroidota</taxon>
        <taxon>Bacteroidia</taxon>
        <taxon>Bacteroidales</taxon>
        <taxon>Tannerellaceae</taxon>
        <taxon>Parabacteroides</taxon>
    </lineage>
</organism>
<dbReference type="GO" id="GO:0006508">
    <property type="term" value="P:proteolysis"/>
    <property type="evidence" value="ECO:0007669"/>
    <property type="project" value="InterPro"/>
</dbReference>
<feature type="domain" description="Dipeptidylpeptidase IV N-terminal" evidence="3">
    <location>
        <begin position="127"/>
        <end position="454"/>
    </location>
</feature>
<protein>
    <submittedName>
        <fullName evidence="4">Uncharacterized protein</fullName>
    </submittedName>
</protein>
<feature type="signal peptide" evidence="1">
    <location>
        <begin position="1"/>
        <end position="28"/>
    </location>
</feature>
<feature type="domain" description="Peptidase S9 prolyl oligopeptidase catalytic" evidence="2">
    <location>
        <begin position="544"/>
        <end position="738"/>
    </location>
</feature>
<dbReference type="PANTHER" id="PTHR11731">
    <property type="entry name" value="PROTEASE FAMILY S9B,C DIPEPTIDYL-PEPTIDASE IV-RELATED"/>
    <property type="match status" value="1"/>
</dbReference>
<dbReference type="PATRIC" id="fig|1203610.3.peg.2062"/>
<dbReference type="GO" id="GO:0008236">
    <property type="term" value="F:serine-type peptidase activity"/>
    <property type="evidence" value="ECO:0007669"/>
    <property type="project" value="InterPro"/>
</dbReference>
<dbReference type="HOGENOM" id="CLU_006105_2_0_10"/>
<evidence type="ECO:0000259" key="2">
    <source>
        <dbReference type="Pfam" id="PF00326"/>
    </source>
</evidence>
<dbReference type="Proteomes" id="UP000033035">
    <property type="component" value="Unassembled WGS sequence"/>
</dbReference>
<dbReference type="EMBL" id="AQHW01000013">
    <property type="protein sequence ID" value="KKB57291.1"/>
    <property type="molecule type" value="Genomic_DNA"/>
</dbReference>
<dbReference type="Gene3D" id="3.40.50.1820">
    <property type="entry name" value="alpha/beta hydrolase"/>
    <property type="match status" value="1"/>
</dbReference>
<proteinExistence type="predicted"/>
<gene>
    <name evidence="4" type="ORF">HMPREF1536_02012</name>
</gene>
<evidence type="ECO:0000256" key="1">
    <source>
        <dbReference type="SAM" id="SignalP"/>
    </source>
</evidence>
<dbReference type="InterPro" id="IPR029058">
    <property type="entry name" value="AB_hydrolase_fold"/>
</dbReference>
<dbReference type="InterPro" id="IPR050278">
    <property type="entry name" value="Serine_Prot_S9B/DPPIV"/>
</dbReference>
<comment type="caution">
    <text evidence="4">The sequence shown here is derived from an EMBL/GenBank/DDBJ whole genome shotgun (WGS) entry which is preliminary data.</text>
</comment>
<feature type="chain" id="PRO_5002489359" evidence="1">
    <location>
        <begin position="29"/>
        <end position="738"/>
    </location>
</feature>
<evidence type="ECO:0000313" key="5">
    <source>
        <dbReference type="Proteomes" id="UP000033035"/>
    </source>
</evidence>
<dbReference type="SUPFAM" id="SSF82171">
    <property type="entry name" value="DPP6 N-terminal domain-like"/>
    <property type="match status" value="1"/>
</dbReference>
<dbReference type="Pfam" id="PF00326">
    <property type="entry name" value="Peptidase_S9"/>
    <property type="match status" value="1"/>
</dbReference>
<dbReference type="STRING" id="1203610.HMPREF1536_02012"/>
<evidence type="ECO:0000259" key="3">
    <source>
        <dbReference type="Pfam" id="PF00930"/>
    </source>
</evidence>
<dbReference type="AlphaFoldDB" id="A0A0F5JHK3"/>
<dbReference type="GO" id="GO:0008239">
    <property type="term" value="F:dipeptidyl-peptidase activity"/>
    <property type="evidence" value="ECO:0007669"/>
    <property type="project" value="TreeGrafter"/>
</dbReference>
<evidence type="ECO:0000313" key="4">
    <source>
        <dbReference type="EMBL" id="KKB57291.1"/>
    </source>
</evidence>
<dbReference type="PANTHER" id="PTHR11731:SF193">
    <property type="entry name" value="DIPEPTIDYL PEPTIDASE 9"/>
    <property type="match status" value="1"/>
</dbReference>
<dbReference type="InterPro" id="IPR001375">
    <property type="entry name" value="Peptidase_S9_cat"/>
</dbReference>
<dbReference type="SUPFAM" id="SSF53474">
    <property type="entry name" value="alpha/beta-Hydrolases"/>
    <property type="match status" value="1"/>
</dbReference>
<dbReference type="Gene3D" id="2.140.10.30">
    <property type="entry name" value="Dipeptidylpeptidase IV, N-terminal domain"/>
    <property type="match status" value="1"/>
</dbReference>
<keyword evidence="5" id="KW-1185">Reference proteome</keyword>
<keyword evidence="1" id="KW-0732">Signal</keyword>
<accession>A0A0F5JHK3</accession>
<dbReference type="Pfam" id="PF00930">
    <property type="entry name" value="DPPIV_N"/>
    <property type="match status" value="1"/>
</dbReference>